<evidence type="ECO:0000313" key="4">
    <source>
        <dbReference type="Proteomes" id="UP000198521"/>
    </source>
</evidence>
<organism evidence="3 4">
    <name type="scientific">Aquimarina amphilecti</name>
    <dbReference type="NCBI Taxonomy" id="1038014"/>
    <lineage>
        <taxon>Bacteria</taxon>
        <taxon>Pseudomonadati</taxon>
        <taxon>Bacteroidota</taxon>
        <taxon>Flavobacteriia</taxon>
        <taxon>Flavobacteriales</taxon>
        <taxon>Flavobacteriaceae</taxon>
        <taxon>Aquimarina</taxon>
    </lineage>
</organism>
<feature type="transmembrane region" description="Helical" evidence="1">
    <location>
        <begin position="139"/>
        <end position="159"/>
    </location>
</feature>
<keyword evidence="1" id="KW-0812">Transmembrane</keyword>
<dbReference type="PANTHER" id="PTHR30590:SF2">
    <property type="entry name" value="INNER MEMBRANE PROTEIN"/>
    <property type="match status" value="1"/>
</dbReference>
<dbReference type="RefSeq" id="WP_091406232.1">
    <property type="nucleotide sequence ID" value="NZ_FOAB01000002.1"/>
</dbReference>
<keyword evidence="1" id="KW-1133">Transmembrane helix</keyword>
<evidence type="ECO:0000313" key="3">
    <source>
        <dbReference type="EMBL" id="SEK72749.1"/>
    </source>
</evidence>
<feature type="transmembrane region" description="Helical" evidence="1">
    <location>
        <begin position="115"/>
        <end position="132"/>
    </location>
</feature>
<dbReference type="Proteomes" id="UP000198521">
    <property type="component" value="Unassembled WGS sequence"/>
</dbReference>
<dbReference type="EMBL" id="FOAB01000002">
    <property type="protein sequence ID" value="SEK72749.1"/>
    <property type="molecule type" value="Genomic_DNA"/>
</dbReference>
<dbReference type="OrthoDB" id="9807744at2"/>
<dbReference type="AlphaFoldDB" id="A0A1H7JDM5"/>
<name>A0A1H7JDM5_AQUAM</name>
<proteinExistence type="predicted"/>
<feature type="transmembrane region" description="Helical" evidence="1">
    <location>
        <begin position="253"/>
        <end position="270"/>
    </location>
</feature>
<feature type="domain" description="DUF418" evidence="2">
    <location>
        <begin position="229"/>
        <end position="395"/>
    </location>
</feature>
<protein>
    <recommendedName>
        <fullName evidence="2">DUF418 domain-containing protein</fullName>
    </recommendedName>
</protein>
<evidence type="ECO:0000256" key="1">
    <source>
        <dbReference type="SAM" id="Phobius"/>
    </source>
</evidence>
<keyword evidence="1" id="KW-0472">Membrane</keyword>
<accession>A0A1H7JDM5</accession>
<sequence>MENTTSNRIIIIDALRGFALAGVCLVHMNEQYIASPPSESLMEVTNTVFDQILNGIIGFFIIGKFFALFSILFGLSFFIQMNGATKRNENYGLRFLWRAFLLFIIGYIHQFFYKGDILTIYALLTPFLIPFYRIKNRWILLVAGLFLLSVPRFISFFIIGNESIFGFSSIMDGNSDINTAYINILKEGTITEVFAINGEQGMLQKMDFQIGLFARFYLTFGYFLVGLWLGKIELFHNLNEKIPLVKKWLKRSSIFFLIAMAITAGLFAISPQPVDFSSWVHVFGMNTYDWSNIAMTAIILCSFIILYHKKRGYRFFTFFESYGRMALTNYVLQSVIGTFLLFGWGLGFIGKLQTTYLVIIALSLIAIQAFISKIWLQKFKYGPLEWLWRSATKGKVQSFKR</sequence>
<gene>
    <name evidence="3" type="ORF">SAMN04487910_0960</name>
</gene>
<dbReference type="InterPro" id="IPR052529">
    <property type="entry name" value="Bact_Transport_Assoc"/>
</dbReference>
<dbReference type="Pfam" id="PF04235">
    <property type="entry name" value="DUF418"/>
    <property type="match status" value="1"/>
</dbReference>
<feature type="transmembrane region" description="Helical" evidence="1">
    <location>
        <begin position="290"/>
        <end position="307"/>
    </location>
</feature>
<reference evidence="3 4" key="1">
    <citation type="submission" date="2016-10" db="EMBL/GenBank/DDBJ databases">
        <authorList>
            <person name="de Groot N.N."/>
        </authorList>
    </citation>
    <scope>NUCLEOTIDE SEQUENCE [LARGE SCALE GENOMIC DNA]</scope>
    <source>
        <strain evidence="3 4">DSM 25232</strain>
    </source>
</reference>
<feature type="transmembrane region" description="Helical" evidence="1">
    <location>
        <begin position="327"/>
        <end position="349"/>
    </location>
</feature>
<dbReference type="PANTHER" id="PTHR30590">
    <property type="entry name" value="INNER MEMBRANE PROTEIN"/>
    <property type="match status" value="1"/>
</dbReference>
<evidence type="ECO:0000259" key="2">
    <source>
        <dbReference type="Pfam" id="PF04235"/>
    </source>
</evidence>
<feature type="transmembrane region" description="Helical" evidence="1">
    <location>
        <begin position="212"/>
        <end position="232"/>
    </location>
</feature>
<keyword evidence="4" id="KW-1185">Reference proteome</keyword>
<feature type="transmembrane region" description="Helical" evidence="1">
    <location>
        <begin position="52"/>
        <end position="79"/>
    </location>
</feature>
<feature type="transmembrane region" description="Helical" evidence="1">
    <location>
        <begin position="91"/>
        <end position="109"/>
    </location>
</feature>
<feature type="transmembrane region" description="Helical" evidence="1">
    <location>
        <begin position="355"/>
        <end position="376"/>
    </location>
</feature>
<dbReference type="InterPro" id="IPR007349">
    <property type="entry name" value="DUF418"/>
</dbReference>